<dbReference type="OrthoDB" id="3634002at2759"/>
<protein>
    <recommendedName>
        <fullName evidence="5">Tat pathway signal sequence</fullName>
    </recommendedName>
</protein>
<reference evidence="3" key="1">
    <citation type="journal article" date="2020" name="Stud. Mycol.">
        <title>101 Dothideomycetes genomes: a test case for predicting lifestyles and emergence of pathogens.</title>
        <authorList>
            <person name="Haridas S."/>
            <person name="Albert R."/>
            <person name="Binder M."/>
            <person name="Bloem J."/>
            <person name="Labutti K."/>
            <person name="Salamov A."/>
            <person name="Andreopoulos B."/>
            <person name="Baker S."/>
            <person name="Barry K."/>
            <person name="Bills G."/>
            <person name="Bluhm B."/>
            <person name="Cannon C."/>
            <person name="Castanera R."/>
            <person name="Culley D."/>
            <person name="Daum C."/>
            <person name="Ezra D."/>
            <person name="Gonzalez J."/>
            <person name="Henrissat B."/>
            <person name="Kuo A."/>
            <person name="Liang C."/>
            <person name="Lipzen A."/>
            <person name="Lutzoni F."/>
            <person name="Magnuson J."/>
            <person name="Mondo S."/>
            <person name="Nolan M."/>
            <person name="Ohm R."/>
            <person name="Pangilinan J."/>
            <person name="Park H.-J."/>
            <person name="Ramirez L."/>
            <person name="Alfaro M."/>
            <person name="Sun H."/>
            <person name="Tritt A."/>
            <person name="Yoshinaga Y."/>
            <person name="Zwiers L.-H."/>
            <person name="Turgeon B."/>
            <person name="Goodwin S."/>
            <person name="Spatafora J."/>
            <person name="Crous P."/>
            <person name="Grigoriev I."/>
        </authorList>
    </citation>
    <scope>NUCLEOTIDE SEQUENCE</scope>
    <source>
        <strain evidence="3">ATCC 36951</strain>
    </source>
</reference>
<dbReference type="EMBL" id="ML993597">
    <property type="protein sequence ID" value="KAF2166141.1"/>
    <property type="molecule type" value="Genomic_DNA"/>
</dbReference>
<evidence type="ECO:0000313" key="4">
    <source>
        <dbReference type="Proteomes" id="UP000799537"/>
    </source>
</evidence>
<feature type="compositionally biased region" description="Basic and acidic residues" evidence="2">
    <location>
        <begin position="247"/>
        <end position="256"/>
    </location>
</feature>
<comment type="similarity">
    <text evidence="1">Belongs to the ustYa family.</text>
</comment>
<dbReference type="GO" id="GO:0043386">
    <property type="term" value="P:mycotoxin biosynthetic process"/>
    <property type="evidence" value="ECO:0007669"/>
    <property type="project" value="InterPro"/>
</dbReference>
<dbReference type="PANTHER" id="PTHR33365">
    <property type="entry name" value="YALI0B05434P"/>
    <property type="match status" value="1"/>
</dbReference>
<dbReference type="RefSeq" id="XP_033667030.1">
    <property type="nucleotide sequence ID" value="XM_033806743.1"/>
</dbReference>
<feature type="region of interest" description="Disordered" evidence="2">
    <location>
        <begin position="234"/>
        <end position="256"/>
    </location>
</feature>
<dbReference type="Pfam" id="PF11807">
    <property type="entry name" value="UstYa"/>
    <property type="match status" value="1"/>
</dbReference>
<evidence type="ECO:0000256" key="2">
    <source>
        <dbReference type="SAM" id="MobiDB-lite"/>
    </source>
</evidence>
<dbReference type="GeneID" id="54560015"/>
<dbReference type="PANTHER" id="PTHR33365:SF14">
    <property type="entry name" value="TAT PATHWAY SIGNAL SEQUENCE"/>
    <property type="match status" value="1"/>
</dbReference>
<proteinExistence type="inferred from homology"/>
<name>A0A6A6CGF6_ZASCE</name>
<sequence length="256" mass="29088">MVDGIQCLLLGTVMLSLRFELSPQREESRLGLAADFVLLFKIETETKVVAGTLFNEETLSEQDALLRTYPNAAVDQAWKEVTDVGILAITSDAVKKLGKDPSKTVRIPSEWGFGNDAHLAQIDGQHALHCLNAVRRYAYREVYYPYVNESSISHGQSALKPFDQAHLSHCLHVLLQTLTCTPSLDMITYNWVEPQDYPFPDFAINKKCMKHDELLRWQSENQLSQEQWVDMSLRGPGPEDTVLPMPEELRKWPEAE</sequence>
<evidence type="ECO:0000256" key="1">
    <source>
        <dbReference type="ARBA" id="ARBA00035112"/>
    </source>
</evidence>
<dbReference type="Proteomes" id="UP000799537">
    <property type="component" value="Unassembled WGS sequence"/>
</dbReference>
<gene>
    <name evidence="3" type="ORF">M409DRAFT_23331</name>
</gene>
<dbReference type="AlphaFoldDB" id="A0A6A6CGF6"/>
<keyword evidence="4" id="KW-1185">Reference proteome</keyword>
<evidence type="ECO:0008006" key="5">
    <source>
        <dbReference type="Google" id="ProtNLM"/>
    </source>
</evidence>
<dbReference type="InterPro" id="IPR021765">
    <property type="entry name" value="UstYa-like"/>
</dbReference>
<evidence type="ECO:0000313" key="3">
    <source>
        <dbReference type="EMBL" id="KAF2166141.1"/>
    </source>
</evidence>
<accession>A0A6A6CGF6</accession>
<organism evidence="3 4">
    <name type="scientific">Zasmidium cellare ATCC 36951</name>
    <dbReference type="NCBI Taxonomy" id="1080233"/>
    <lineage>
        <taxon>Eukaryota</taxon>
        <taxon>Fungi</taxon>
        <taxon>Dikarya</taxon>
        <taxon>Ascomycota</taxon>
        <taxon>Pezizomycotina</taxon>
        <taxon>Dothideomycetes</taxon>
        <taxon>Dothideomycetidae</taxon>
        <taxon>Mycosphaerellales</taxon>
        <taxon>Mycosphaerellaceae</taxon>
        <taxon>Zasmidium</taxon>
    </lineage>
</organism>